<feature type="domain" description="HTH marR-type" evidence="4">
    <location>
        <begin position="1"/>
        <end position="136"/>
    </location>
</feature>
<dbReference type="SMART" id="SM00347">
    <property type="entry name" value="HTH_MARR"/>
    <property type="match status" value="1"/>
</dbReference>
<dbReference type="HOGENOM" id="CLU_083287_18_0_2"/>
<dbReference type="PRINTS" id="PR00598">
    <property type="entry name" value="HTHMARR"/>
</dbReference>
<dbReference type="GO" id="GO:0003700">
    <property type="term" value="F:DNA-binding transcription factor activity"/>
    <property type="evidence" value="ECO:0007669"/>
    <property type="project" value="InterPro"/>
</dbReference>
<dbReference type="Gene3D" id="1.10.10.10">
    <property type="entry name" value="Winged helix-like DNA-binding domain superfamily/Winged helix DNA-binding domain"/>
    <property type="match status" value="1"/>
</dbReference>
<evidence type="ECO:0000259" key="4">
    <source>
        <dbReference type="PROSITE" id="PS50995"/>
    </source>
</evidence>
<evidence type="ECO:0000313" key="5">
    <source>
        <dbReference type="EMBL" id="AKB64691.1"/>
    </source>
</evidence>
<evidence type="ECO:0000256" key="1">
    <source>
        <dbReference type="ARBA" id="ARBA00023015"/>
    </source>
</evidence>
<dbReference type="PATRIC" id="fig|213585.10.peg.1888"/>
<dbReference type="GeneID" id="24851142"/>
<dbReference type="SUPFAM" id="SSF46785">
    <property type="entry name" value="Winged helix' DNA-binding domain"/>
    <property type="match status" value="1"/>
</dbReference>
<name>A0A0E3LU57_METMZ</name>
<dbReference type="Proteomes" id="UP000033097">
    <property type="component" value="Chromosome"/>
</dbReference>
<dbReference type="GO" id="GO:0003677">
    <property type="term" value="F:DNA binding"/>
    <property type="evidence" value="ECO:0007669"/>
    <property type="project" value="UniProtKB-KW"/>
</dbReference>
<evidence type="ECO:0000313" key="6">
    <source>
        <dbReference type="Proteomes" id="UP000033097"/>
    </source>
</evidence>
<keyword evidence="3" id="KW-0804">Transcription</keyword>
<dbReference type="STRING" id="213585.MSMAS_1495"/>
<gene>
    <name evidence="5" type="ORF">MSMAS_1495</name>
</gene>
<dbReference type="Pfam" id="PF01047">
    <property type="entry name" value="MarR"/>
    <property type="match status" value="1"/>
</dbReference>
<dbReference type="InterPro" id="IPR000835">
    <property type="entry name" value="HTH_MarR-typ"/>
</dbReference>
<dbReference type="EMBL" id="CP009512">
    <property type="protein sequence ID" value="AKB64691.1"/>
    <property type="molecule type" value="Genomic_DNA"/>
</dbReference>
<dbReference type="RefSeq" id="WP_011035090.1">
    <property type="nucleotide sequence ID" value="NZ_CP009512.1"/>
</dbReference>
<protein>
    <submittedName>
        <fullName evidence="5">Transcriptional regulator, MarR family</fullName>
    </submittedName>
</protein>
<reference evidence="5 6" key="1">
    <citation type="submission" date="2014-07" db="EMBL/GenBank/DDBJ databases">
        <title>Methanogenic archaea and the global carbon cycle.</title>
        <authorList>
            <person name="Henriksen J.R."/>
            <person name="Luke J."/>
            <person name="Reinhart S."/>
            <person name="Benedict M.N."/>
            <person name="Youngblut N.D."/>
            <person name="Metcalf M.E."/>
            <person name="Whitaker R.J."/>
            <person name="Metcalf W.W."/>
        </authorList>
    </citation>
    <scope>NUCLEOTIDE SEQUENCE [LARGE SCALE GENOMIC DNA]</scope>
    <source>
        <strain evidence="5 6">S-6</strain>
    </source>
</reference>
<dbReference type="InterPro" id="IPR036388">
    <property type="entry name" value="WH-like_DNA-bd_sf"/>
</dbReference>
<dbReference type="InterPro" id="IPR036390">
    <property type="entry name" value="WH_DNA-bd_sf"/>
</dbReference>
<dbReference type="PANTHER" id="PTHR42756">
    <property type="entry name" value="TRANSCRIPTIONAL REGULATOR, MARR"/>
    <property type="match status" value="1"/>
</dbReference>
<organism evidence="5 6">
    <name type="scientific">Methanosarcina mazei S-6</name>
    <dbReference type="NCBI Taxonomy" id="213585"/>
    <lineage>
        <taxon>Archaea</taxon>
        <taxon>Methanobacteriati</taxon>
        <taxon>Methanobacteriota</taxon>
        <taxon>Stenosarchaea group</taxon>
        <taxon>Methanomicrobia</taxon>
        <taxon>Methanosarcinales</taxon>
        <taxon>Methanosarcinaceae</taxon>
        <taxon>Methanosarcina</taxon>
    </lineage>
</organism>
<proteinExistence type="predicted"/>
<dbReference type="AlphaFoldDB" id="A0A0E3LU57"/>
<dbReference type="PANTHER" id="PTHR42756:SF2">
    <property type="entry name" value="MARR FAMILY REGULATORY PROTEIN"/>
    <property type="match status" value="1"/>
</dbReference>
<evidence type="ECO:0000256" key="3">
    <source>
        <dbReference type="ARBA" id="ARBA00023163"/>
    </source>
</evidence>
<keyword evidence="1" id="KW-0805">Transcription regulation</keyword>
<keyword evidence="2" id="KW-0238">DNA-binding</keyword>
<accession>A0A0E3LU57</accession>
<evidence type="ECO:0000256" key="2">
    <source>
        <dbReference type="ARBA" id="ARBA00023125"/>
    </source>
</evidence>
<sequence length="155" mass="17931">MEDPREICGPIAHIYRSHLAYMAKELEDYGIGSGQFDFLMVLYRKDGISQEALAKILKISKATSTRAIQSLEKEGYVYRQKDENDLRAYRVYLTEKGKEMRDIILEKLNSFVDTLLSDFTHEEKENFRLLVHKASVKLCGSGIEQRCQEKQCDAK</sequence>
<dbReference type="PROSITE" id="PS50995">
    <property type="entry name" value="HTH_MARR_2"/>
    <property type="match status" value="1"/>
</dbReference>
<dbReference type="KEGG" id="mmj:MSMAS_1495"/>